<dbReference type="Proteomes" id="UP000653156">
    <property type="component" value="Chromosome"/>
</dbReference>
<gene>
    <name evidence="1" type="ORF">JQU52_05680</name>
</gene>
<name>A0A892ZPX5_9NEIS</name>
<reference evidence="1" key="1">
    <citation type="submission" date="2021-02" db="EMBL/GenBank/DDBJ databases">
        <title>Neisseriaceae sp. 26B isolated from the cloaca of a Common Toad-headed Turtle (Mesoclemmys nasuta).</title>
        <authorList>
            <person name="Spergser J."/>
            <person name="Busse H.-J."/>
        </authorList>
    </citation>
    <scope>NUCLEOTIDE SEQUENCE</scope>
    <source>
        <strain evidence="1">26B</strain>
    </source>
</reference>
<protein>
    <submittedName>
        <fullName evidence="1">Uncharacterized protein</fullName>
    </submittedName>
</protein>
<dbReference type="EMBL" id="CP069798">
    <property type="protein sequence ID" value="QRQ82869.1"/>
    <property type="molecule type" value="Genomic_DNA"/>
</dbReference>
<dbReference type="RefSeq" id="WP_230340163.1">
    <property type="nucleotide sequence ID" value="NZ_CP069798.1"/>
</dbReference>
<proteinExistence type="predicted"/>
<keyword evidence="2" id="KW-1185">Reference proteome</keyword>
<dbReference type="AlphaFoldDB" id="A0A892ZPX5"/>
<organism evidence="1 2">
    <name type="scientific">Paralysiella testudinis</name>
    <dbReference type="NCBI Taxonomy" id="2809020"/>
    <lineage>
        <taxon>Bacteria</taxon>
        <taxon>Pseudomonadati</taxon>
        <taxon>Pseudomonadota</taxon>
        <taxon>Betaproteobacteria</taxon>
        <taxon>Neisseriales</taxon>
        <taxon>Neisseriaceae</taxon>
        <taxon>Paralysiella</taxon>
    </lineage>
</organism>
<dbReference type="KEGG" id="ptes:JQU52_05680"/>
<evidence type="ECO:0000313" key="2">
    <source>
        <dbReference type="Proteomes" id="UP000653156"/>
    </source>
</evidence>
<evidence type="ECO:0000313" key="1">
    <source>
        <dbReference type="EMBL" id="QRQ82869.1"/>
    </source>
</evidence>
<sequence length="139" mass="15872">MDTLKNSSDFTHEALANLCHRHAVAPINAGFALLPRHEYDRLKTAAMNAAPPEKWLIPKNCCLRTADLIHFICIDSVNDCEAGLLLRGGIVSSHYLRYDNGEIYDIGCDGEDVYWLPEEFIQHYQNAWWVVQVAGFHWQ</sequence>
<accession>A0A892ZPX5</accession>